<feature type="transmembrane region" description="Helical" evidence="6">
    <location>
        <begin position="12"/>
        <end position="32"/>
    </location>
</feature>
<keyword evidence="3 6" id="KW-0812">Transmembrane</keyword>
<evidence type="ECO:0000256" key="4">
    <source>
        <dbReference type="ARBA" id="ARBA00022989"/>
    </source>
</evidence>
<gene>
    <name evidence="7" type="ORF">A2943_02215</name>
</gene>
<dbReference type="GO" id="GO:0015627">
    <property type="term" value="C:type II protein secretion system complex"/>
    <property type="evidence" value="ECO:0007669"/>
    <property type="project" value="InterPro"/>
</dbReference>
<dbReference type="PROSITE" id="PS00409">
    <property type="entry name" value="PROKAR_NTER_METHYL"/>
    <property type="match status" value="1"/>
</dbReference>
<comment type="caution">
    <text evidence="7">The sequence shown here is derived from an EMBL/GenBank/DDBJ whole genome shotgun (WGS) entry which is preliminary data.</text>
</comment>
<comment type="subcellular location">
    <subcellularLocation>
        <location evidence="1">Membrane</location>
        <topology evidence="1">Single-pass membrane protein</topology>
    </subcellularLocation>
</comment>
<dbReference type="InterPro" id="IPR012902">
    <property type="entry name" value="N_methyl_site"/>
</dbReference>
<dbReference type="Pfam" id="PF07963">
    <property type="entry name" value="N_methyl"/>
    <property type="match status" value="1"/>
</dbReference>
<evidence type="ECO:0000313" key="7">
    <source>
        <dbReference type="EMBL" id="OGC80686.1"/>
    </source>
</evidence>
<dbReference type="AlphaFoldDB" id="A0A1F4XGJ6"/>
<keyword evidence="4 6" id="KW-1133">Transmembrane helix</keyword>
<keyword evidence="5 6" id="KW-0472">Membrane</keyword>
<evidence type="ECO:0000256" key="1">
    <source>
        <dbReference type="ARBA" id="ARBA00004167"/>
    </source>
</evidence>
<keyword evidence="2" id="KW-0488">Methylation</keyword>
<name>A0A1F4XGJ6_9BACT</name>
<dbReference type="Proteomes" id="UP000176185">
    <property type="component" value="Unassembled WGS sequence"/>
</dbReference>
<dbReference type="NCBIfam" id="TIGR02532">
    <property type="entry name" value="IV_pilin_GFxxxE"/>
    <property type="match status" value="1"/>
</dbReference>
<evidence type="ECO:0000256" key="6">
    <source>
        <dbReference type="SAM" id="Phobius"/>
    </source>
</evidence>
<dbReference type="EMBL" id="MEWX01000014">
    <property type="protein sequence ID" value="OGC80686.1"/>
    <property type="molecule type" value="Genomic_DNA"/>
</dbReference>
<evidence type="ECO:0000256" key="2">
    <source>
        <dbReference type="ARBA" id="ARBA00022481"/>
    </source>
</evidence>
<dbReference type="PANTHER" id="PTHR30093">
    <property type="entry name" value="GENERAL SECRETION PATHWAY PROTEIN G"/>
    <property type="match status" value="1"/>
</dbReference>
<dbReference type="GO" id="GO:0015628">
    <property type="term" value="P:protein secretion by the type II secretion system"/>
    <property type="evidence" value="ECO:0007669"/>
    <property type="project" value="InterPro"/>
</dbReference>
<proteinExistence type="predicted"/>
<dbReference type="InterPro" id="IPR045584">
    <property type="entry name" value="Pilin-like"/>
</dbReference>
<protein>
    <recommendedName>
        <fullName evidence="9">Type II secretion system protein GspG C-terminal domain-containing protein</fullName>
    </recommendedName>
</protein>
<sequence>MHKIYTRGFTLIELLVVIAIIGILAGIVLASLNSARSGAGDAKVKEQLSGLRTAMEIYYGTNSNYGTNAAQVNAGCTAAGTGYLDTAIAPLVLAANYPSGSAPVCNMAPLGASWAVSADLLATGATFWCVDSTGASKAAAANLGAGVNACP</sequence>
<evidence type="ECO:0000313" key="8">
    <source>
        <dbReference type="Proteomes" id="UP000176185"/>
    </source>
</evidence>
<dbReference type="SUPFAM" id="SSF54523">
    <property type="entry name" value="Pili subunits"/>
    <property type="match status" value="1"/>
</dbReference>
<dbReference type="PRINTS" id="PR00813">
    <property type="entry name" value="BCTERIALGSPG"/>
</dbReference>
<dbReference type="PANTHER" id="PTHR30093:SF44">
    <property type="entry name" value="TYPE II SECRETION SYSTEM CORE PROTEIN G"/>
    <property type="match status" value="1"/>
</dbReference>
<organism evidence="7 8">
    <name type="scientific">Candidatus Adlerbacteria bacterium RIFCSPLOWO2_01_FULL_51_16</name>
    <dbReference type="NCBI Taxonomy" id="1797243"/>
    <lineage>
        <taxon>Bacteria</taxon>
        <taxon>Candidatus Adleribacteriota</taxon>
    </lineage>
</organism>
<accession>A0A1F4XGJ6</accession>
<evidence type="ECO:0008006" key="9">
    <source>
        <dbReference type="Google" id="ProtNLM"/>
    </source>
</evidence>
<evidence type="ECO:0000256" key="3">
    <source>
        <dbReference type="ARBA" id="ARBA00022692"/>
    </source>
</evidence>
<dbReference type="Gene3D" id="3.30.700.10">
    <property type="entry name" value="Glycoprotein, Type 4 Pilin"/>
    <property type="match status" value="1"/>
</dbReference>
<dbReference type="GO" id="GO:0016020">
    <property type="term" value="C:membrane"/>
    <property type="evidence" value="ECO:0007669"/>
    <property type="project" value="UniProtKB-SubCell"/>
</dbReference>
<dbReference type="STRING" id="1797243.A2943_02215"/>
<dbReference type="InterPro" id="IPR000983">
    <property type="entry name" value="Bac_GSPG_pilin"/>
</dbReference>
<evidence type="ECO:0000256" key="5">
    <source>
        <dbReference type="ARBA" id="ARBA00023136"/>
    </source>
</evidence>
<reference evidence="7 8" key="1">
    <citation type="journal article" date="2016" name="Nat. Commun.">
        <title>Thousands of microbial genomes shed light on interconnected biogeochemical processes in an aquifer system.</title>
        <authorList>
            <person name="Anantharaman K."/>
            <person name="Brown C.T."/>
            <person name="Hug L.A."/>
            <person name="Sharon I."/>
            <person name="Castelle C.J."/>
            <person name="Probst A.J."/>
            <person name="Thomas B.C."/>
            <person name="Singh A."/>
            <person name="Wilkins M.J."/>
            <person name="Karaoz U."/>
            <person name="Brodie E.L."/>
            <person name="Williams K.H."/>
            <person name="Hubbard S.S."/>
            <person name="Banfield J.F."/>
        </authorList>
    </citation>
    <scope>NUCLEOTIDE SEQUENCE [LARGE SCALE GENOMIC DNA]</scope>
</reference>